<dbReference type="InterPro" id="IPR025086">
    <property type="entry name" value="SDE2/SF3A3_SAP"/>
</dbReference>
<feature type="region of interest" description="Disordered" evidence="9">
    <location>
        <begin position="103"/>
        <end position="127"/>
    </location>
</feature>
<keyword evidence="12" id="KW-1185">Reference proteome</keyword>
<keyword evidence="8" id="KW-0131">Cell cycle</keyword>
<dbReference type="Pfam" id="PF13297">
    <property type="entry name" value="SDE2_2C"/>
    <property type="match status" value="1"/>
</dbReference>
<feature type="compositionally biased region" description="Acidic residues" evidence="9">
    <location>
        <begin position="169"/>
        <end position="179"/>
    </location>
</feature>
<evidence type="ECO:0000259" key="10">
    <source>
        <dbReference type="Pfam" id="PF13297"/>
    </source>
</evidence>
<dbReference type="InterPro" id="IPR051421">
    <property type="entry name" value="RNA_Proc_DNA_Dmg_Regulator"/>
</dbReference>
<feature type="domain" description="SDE2-like" evidence="11">
    <location>
        <begin position="49"/>
        <end position="144"/>
    </location>
</feature>
<evidence type="ECO:0000256" key="2">
    <source>
        <dbReference type="ARBA" id="ARBA00004496"/>
    </source>
</evidence>
<feature type="region of interest" description="Disordered" evidence="9">
    <location>
        <begin position="329"/>
        <end position="350"/>
    </location>
</feature>
<evidence type="ECO:0000259" key="11">
    <source>
        <dbReference type="Pfam" id="PF22782"/>
    </source>
</evidence>
<dbReference type="WBParaSite" id="PgR013_g012_t01">
    <property type="protein sequence ID" value="PgR013_g012_t01"/>
    <property type="gene ID" value="PgR013_g012"/>
</dbReference>
<dbReference type="GO" id="GO:0006397">
    <property type="term" value="P:mRNA processing"/>
    <property type="evidence" value="ECO:0007669"/>
    <property type="project" value="UniProtKB-KW"/>
</dbReference>
<evidence type="ECO:0000256" key="6">
    <source>
        <dbReference type="ARBA" id="ARBA00023187"/>
    </source>
</evidence>
<keyword evidence="7" id="KW-0539">Nucleus</keyword>
<keyword evidence="4" id="KW-0963">Cytoplasm</keyword>
<feature type="domain" description="SDE2/SF3A3 SAP" evidence="10">
    <location>
        <begin position="275"/>
        <end position="341"/>
    </location>
</feature>
<evidence type="ECO:0000313" key="13">
    <source>
        <dbReference type="WBParaSite" id="PgR013_g012_t01"/>
    </source>
</evidence>
<name>A0A915AQX3_PARUN</name>
<evidence type="ECO:0000256" key="7">
    <source>
        <dbReference type="ARBA" id="ARBA00023242"/>
    </source>
</evidence>
<keyword evidence="5" id="KW-0507">mRNA processing</keyword>
<feature type="region of interest" description="Disordered" evidence="9">
    <location>
        <begin position="253"/>
        <end position="272"/>
    </location>
</feature>
<dbReference type="GO" id="GO:0005737">
    <property type="term" value="C:cytoplasm"/>
    <property type="evidence" value="ECO:0007669"/>
    <property type="project" value="UniProtKB-SubCell"/>
</dbReference>
<feature type="compositionally biased region" description="Basic and acidic residues" evidence="9">
    <location>
        <begin position="253"/>
        <end position="263"/>
    </location>
</feature>
<sequence length="350" mass="40464">MRLLSEIRTLDQLRHLPDDSFYVTVNGKLVEWQLLNTNIPFEVHLRLRGGKGGFGSLLRSFRIHRSTNQLMCRDLTGRRLADVKEEEKLRRWIERANEREEEKRRRRREKYEKLKAGPPKHDFNDPNYIETREKLLDETDDAFEAGLAALSKDKIGGQCDQRKRAVDKYDEEDEDEFEDLPGPSGLANRKKLERDIPEVKKSKRDENEVEKRKTEENKIEKESNEMTKEDETMREKQTDGLSGGYAMTIVHSSDIKESGEKDGGSVANGDMKCDKHKEAKDFAEVNLDDYNNAESLEELGLDHLKHALEVRRLKCGGSLSERAARLFSVKGLQPEQYPKSVRAPPPKKRN</sequence>
<organism evidence="12 13">
    <name type="scientific">Parascaris univalens</name>
    <name type="common">Nematode worm</name>
    <dbReference type="NCBI Taxonomy" id="6257"/>
    <lineage>
        <taxon>Eukaryota</taxon>
        <taxon>Metazoa</taxon>
        <taxon>Ecdysozoa</taxon>
        <taxon>Nematoda</taxon>
        <taxon>Chromadorea</taxon>
        <taxon>Rhabditida</taxon>
        <taxon>Spirurina</taxon>
        <taxon>Ascaridomorpha</taxon>
        <taxon>Ascaridoidea</taxon>
        <taxon>Ascarididae</taxon>
        <taxon>Parascaris</taxon>
    </lineage>
</organism>
<dbReference type="PANTHER" id="PTHR12786:SF1">
    <property type="entry name" value="SPLICING REGULATOR SDE2"/>
    <property type="match status" value="1"/>
</dbReference>
<protein>
    <submittedName>
        <fullName evidence="13">Replication stress response regulator SDE2</fullName>
    </submittedName>
</protein>
<feature type="region of interest" description="Disordered" evidence="9">
    <location>
        <begin position="166"/>
        <end position="245"/>
    </location>
</feature>
<evidence type="ECO:0000256" key="9">
    <source>
        <dbReference type="SAM" id="MobiDB-lite"/>
    </source>
</evidence>
<evidence type="ECO:0000256" key="1">
    <source>
        <dbReference type="ARBA" id="ARBA00004123"/>
    </source>
</evidence>
<keyword evidence="6" id="KW-0508">mRNA splicing</keyword>
<comment type="subcellular location">
    <subcellularLocation>
        <location evidence="2">Cytoplasm</location>
    </subcellularLocation>
    <subcellularLocation>
        <location evidence="1">Nucleus</location>
    </subcellularLocation>
</comment>
<proteinExistence type="inferred from homology"/>
<reference evidence="13" key="1">
    <citation type="submission" date="2022-11" db="UniProtKB">
        <authorList>
            <consortium name="WormBaseParasite"/>
        </authorList>
    </citation>
    <scope>IDENTIFICATION</scope>
</reference>
<dbReference type="InterPro" id="IPR053822">
    <property type="entry name" value="SDE2-like_dom"/>
</dbReference>
<dbReference type="Proteomes" id="UP000887569">
    <property type="component" value="Unplaced"/>
</dbReference>
<accession>A0A915AQX3</accession>
<dbReference type="Pfam" id="PF22782">
    <property type="entry name" value="SDE2"/>
    <property type="match status" value="1"/>
</dbReference>
<comment type="similarity">
    <text evidence="3">Belongs to the SDE2 family.</text>
</comment>
<dbReference type="AlphaFoldDB" id="A0A915AQX3"/>
<evidence type="ECO:0000256" key="3">
    <source>
        <dbReference type="ARBA" id="ARBA00008726"/>
    </source>
</evidence>
<evidence type="ECO:0000256" key="4">
    <source>
        <dbReference type="ARBA" id="ARBA00022490"/>
    </source>
</evidence>
<evidence type="ECO:0000256" key="8">
    <source>
        <dbReference type="ARBA" id="ARBA00023306"/>
    </source>
</evidence>
<dbReference type="PANTHER" id="PTHR12786">
    <property type="entry name" value="SPLICING FACTOR SF3A-RELATED"/>
    <property type="match status" value="1"/>
</dbReference>
<dbReference type="GO" id="GO:0008380">
    <property type="term" value="P:RNA splicing"/>
    <property type="evidence" value="ECO:0007669"/>
    <property type="project" value="UniProtKB-KW"/>
</dbReference>
<feature type="compositionally biased region" description="Basic and acidic residues" evidence="9">
    <location>
        <begin position="190"/>
        <end position="238"/>
    </location>
</feature>
<dbReference type="GO" id="GO:0005634">
    <property type="term" value="C:nucleus"/>
    <property type="evidence" value="ECO:0007669"/>
    <property type="project" value="UniProtKB-SubCell"/>
</dbReference>
<evidence type="ECO:0000313" key="12">
    <source>
        <dbReference type="Proteomes" id="UP000887569"/>
    </source>
</evidence>
<evidence type="ECO:0000256" key="5">
    <source>
        <dbReference type="ARBA" id="ARBA00022664"/>
    </source>
</evidence>